<reference evidence="11" key="1">
    <citation type="journal article" date="2020" name="G3 (Bethesda)">
        <title>High-Quality Assemblies for Three Invasive Social Wasps from the &lt;i&gt;Vespula&lt;/i&gt; Genus.</title>
        <authorList>
            <person name="Harrop T.W.R."/>
            <person name="Guhlin J."/>
            <person name="McLaughlin G.M."/>
            <person name="Permina E."/>
            <person name="Stockwell P."/>
            <person name="Gilligan J."/>
            <person name="Le Lec M.F."/>
            <person name="Gruber M.A.M."/>
            <person name="Quinn O."/>
            <person name="Lovegrove M."/>
            <person name="Duncan E.J."/>
            <person name="Remnant E.J."/>
            <person name="Van Eeckhoven J."/>
            <person name="Graham B."/>
            <person name="Knapp R.A."/>
            <person name="Langford K.W."/>
            <person name="Kronenberg Z."/>
            <person name="Press M.O."/>
            <person name="Eacker S.M."/>
            <person name="Wilson-Rankin E.E."/>
            <person name="Purcell J."/>
            <person name="Lester P.J."/>
            <person name="Dearden P.K."/>
        </authorList>
    </citation>
    <scope>NUCLEOTIDE SEQUENCE</scope>
    <source>
        <strain evidence="11">Linc-1</strain>
    </source>
</reference>
<evidence type="ECO:0000256" key="2">
    <source>
        <dbReference type="ARBA" id="ARBA00022723"/>
    </source>
</evidence>
<feature type="domain" description="Integrase catalytic" evidence="10">
    <location>
        <begin position="1"/>
        <end position="121"/>
    </location>
</feature>
<dbReference type="GO" id="GO:0046872">
    <property type="term" value="F:metal ion binding"/>
    <property type="evidence" value="ECO:0007669"/>
    <property type="project" value="UniProtKB-KW"/>
</dbReference>
<keyword evidence="8" id="KW-0808">Transferase</keyword>
<dbReference type="GO" id="GO:0016787">
    <property type="term" value="F:hydrolase activity"/>
    <property type="evidence" value="ECO:0007669"/>
    <property type="project" value="UniProtKB-KW"/>
</dbReference>
<evidence type="ECO:0000313" key="12">
    <source>
        <dbReference type="Proteomes" id="UP000617340"/>
    </source>
</evidence>
<keyword evidence="1" id="KW-0540">Nuclease</keyword>
<keyword evidence="8" id="KW-0239">DNA-directed DNA polymerase</keyword>
<evidence type="ECO:0000256" key="9">
    <source>
        <dbReference type="ARBA" id="ARBA00023172"/>
    </source>
</evidence>
<dbReference type="InterPro" id="IPR036397">
    <property type="entry name" value="RNaseH_sf"/>
</dbReference>
<proteinExistence type="predicted"/>
<dbReference type="GO" id="GO:0004519">
    <property type="term" value="F:endonuclease activity"/>
    <property type="evidence" value="ECO:0007669"/>
    <property type="project" value="UniProtKB-KW"/>
</dbReference>
<dbReference type="PROSITE" id="PS50994">
    <property type="entry name" value="INTEGRASE"/>
    <property type="match status" value="1"/>
</dbReference>
<dbReference type="Gene3D" id="3.30.420.10">
    <property type="entry name" value="Ribonuclease H-like superfamily/Ribonuclease H"/>
    <property type="match status" value="1"/>
</dbReference>
<evidence type="ECO:0000256" key="3">
    <source>
        <dbReference type="ARBA" id="ARBA00022759"/>
    </source>
</evidence>
<keyword evidence="6" id="KW-0229">DNA integration</keyword>
<sequence>MENEKLSKIHEFDWFNKLTIILQETQSGTKLEAICSDNGGEFIGKNLKEWLKEKGIKHELSPSRTSQCNGIMKIKKKDNGRRVAKNSEYKDAYDESISEQNRIIVKIQEQAVQVRNRGRLP</sequence>
<keyword evidence="2" id="KW-0479">Metal-binding</keyword>
<dbReference type="InterPro" id="IPR039537">
    <property type="entry name" value="Retrotran_Ty1/copia-like"/>
</dbReference>
<keyword evidence="5" id="KW-0460">Magnesium</keyword>
<dbReference type="InterPro" id="IPR001584">
    <property type="entry name" value="Integrase_cat-core"/>
</dbReference>
<evidence type="ECO:0000313" key="11">
    <source>
        <dbReference type="EMBL" id="KAF7418431.1"/>
    </source>
</evidence>
<dbReference type="AlphaFoldDB" id="A0A834NV32"/>
<dbReference type="PANTHER" id="PTHR42648:SF11">
    <property type="entry name" value="TRANSPOSON TY4-P GAG-POL POLYPROTEIN"/>
    <property type="match status" value="1"/>
</dbReference>
<evidence type="ECO:0000256" key="1">
    <source>
        <dbReference type="ARBA" id="ARBA00022722"/>
    </source>
</evidence>
<dbReference type="GO" id="GO:0003964">
    <property type="term" value="F:RNA-directed DNA polymerase activity"/>
    <property type="evidence" value="ECO:0007669"/>
    <property type="project" value="UniProtKB-KW"/>
</dbReference>
<evidence type="ECO:0000256" key="7">
    <source>
        <dbReference type="ARBA" id="ARBA00022918"/>
    </source>
</evidence>
<keyword evidence="3" id="KW-0255">Endonuclease</keyword>
<keyword evidence="7" id="KW-0695">RNA-directed DNA polymerase</keyword>
<evidence type="ECO:0000256" key="8">
    <source>
        <dbReference type="ARBA" id="ARBA00022932"/>
    </source>
</evidence>
<comment type="caution">
    <text evidence="11">The sequence shown here is derived from an EMBL/GenBank/DDBJ whole genome shotgun (WGS) entry which is preliminary data.</text>
</comment>
<dbReference type="GO" id="GO:0003676">
    <property type="term" value="F:nucleic acid binding"/>
    <property type="evidence" value="ECO:0007669"/>
    <property type="project" value="InterPro"/>
</dbReference>
<keyword evidence="4" id="KW-0378">Hydrolase</keyword>
<dbReference type="GO" id="GO:0006310">
    <property type="term" value="P:DNA recombination"/>
    <property type="evidence" value="ECO:0007669"/>
    <property type="project" value="UniProtKB-KW"/>
</dbReference>
<dbReference type="GO" id="GO:0003887">
    <property type="term" value="F:DNA-directed DNA polymerase activity"/>
    <property type="evidence" value="ECO:0007669"/>
    <property type="project" value="UniProtKB-KW"/>
</dbReference>
<gene>
    <name evidence="11" type="ORF">HZH68_001084</name>
</gene>
<dbReference type="GO" id="GO:0015074">
    <property type="term" value="P:DNA integration"/>
    <property type="evidence" value="ECO:0007669"/>
    <property type="project" value="UniProtKB-KW"/>
</dbReference>
<dbReference type="InterPro" id="IPR012337">
    <property type="entry name" value="RNaseH-like_sf"/>
</dbReference>
<keyword evidence="8" id="KW-0548">Nucleotidyltransferase</keyword>
<keyword evidence="12" id="KW-1185">Reference proteome</keyword>
<evidence type="ECO:0000256" key="5">
    <source>
        <dbReference type="ARBA" id="ARBA00022842"/>
    </source>
</evidence>
<dbReference type="EMBL" id="JACSDZ010000001">
    <property type="protein sequence ID" value="KAF7418431.1"/>
    <property type="molecule type" value="Genomic_DNA"/>
</dbReference>
<evidence type="ECO:0000259" key="10">
    <source>
        <dbReference type="PROSITE" id="PS50994"/>
    </source>
</evidence>
<protein>
    <recommendedName>
        <fullName evidence="10">Integrase catalytic domain-containing protein</fullName>
    </recommendedName>
</protein>
<accession>A0A834NV32</accession>
<evidence type="ECO:0000256" key="4">
    <source>
        <dbReference type="ARBA" id="ARBA00022801"/>
    </source>
</evidence>
<dbReference type="Proteomes" id="UP000617340">
    <property type="component" value="Unassembled WGS sequence"/>
</dbReference>
<keyword evidence="9" id="KW-0233">DNA recombination</keyword>
<name>A0A834NV32_VESGE</name>
<dbReference type="PANTHER" id="PTHR42648">
    <property type="entry name" value="TRANSPOSASE, PUTATIVE-RELATED"/>
    <property type="match status" value="1"/>
</dbReference>
<organism evidence="11 12">
    <name type="scientific">Vespula germanica</name>
    <name type="common">German yellow jacket</name>
    <name type="synonym">Paravespula germanica</name>
    <dbReference type="NCBI Taxonomy" id="30212"/>
    <lineage>
        <taxon>Eukaryota</taxon>
        <taxon>Metazoa</taxon>
        <taxon>Ecdysozoa</taxon>
        <taxon>Arthropoda</taxon>
        <taxon>Hexapoda</taxon>
        <taxon>Insecta</taxon>
        <taxon>Pterygota</taxon>
        <taxon>Neoptera</taxon>
        <taxon>Endopterygota</taxon>
        <taxon>Hymenoptera</taxon>
        <taxon>Apocrita</taxon>
        <taxon>Aculeata</taxon>
        <taxon>Vespoidea</taxon>
        <taxon>Vespidae</taxon>
        <taxon>Vespinae</taxon>
        <taxon>Vespula</taxon>
    </lineage>
</organism>
<evidence type="ECO:0000256" key="6">
    <source>
        <dbReference type="ARBA" id="ARBA00022908"/>
    </source>
</evidence>
<dbReference type="SUPFAM" id="SSF53098">
    <property type="entry name" value="Ribonuclease H-like"/>
    <property type="match status" value="1"/>
</dbReference>